<dbReference type="InterPro" id="IPR029058">
    <property type="entry name" value="AB_hydrolase_fold"/>
</dbReference>
<accession>A0A6S6S437</accession>
<dbReference type="GO" id="GO:0016787">
    <property type="term" value="F:hydrolase activity"/>
    <property type="evidence" value="ECO:0007669"/>
    <property type="project" value="UniProtKB-KW"/>
</dbReference>
<keyword evidence="1" id="KW-0378">Hydrolase</keyword>
<feature type="domain" description="BD-FAE-like" evidence="2">
    <location>
        <begin position="257"/>
        <end position="438"/>
    </location>
</feature>
<sequence>MIICFSFFLYANYIESNQTVKILCFELDDKNEKSFCQSSKHKVVLLSPDINITHTITDIQKEIRLEINNEKKVVLMAKGFTGSLLSVAQTNLLPYFRQNIMGLVLQESPVNLFEACVKEKKDEGSSICQNLMNFQKELDGLASKVETAIALSPALQMDWYWSKTLILGSKYKKEWANALDENSIEYFMEEALEEEKILDYFPLKESQKIQPKNIKLEPQYHGPLLRFHLNKIAYEAKNKIIEQKEISYGIDFYQGYDVYSKEKSKNNPLMIYVHGGGWTKGDKKSYENLCRQYADRGFTAVSINYRLLEEERIGMAEMVDDVKVAVEHILNNAQRYDANSSKVLVMGESAGGQLAVLAISKLTAKHKISVSIFNSMSTDLRLFSKKKQISLSGIEDNKKRLKWLDNYSPINQLNKYDVPTLVAHSFNDQTVPSKHLEDFEVFSAIYSNNIIPFWVEGGMHPIAPQHRSLQPSYIDIENKNIEFINHQLVNLE</sequence>
<dbReference type="Pfam" id="PF20434">
    <property type="entry name" value="BD-FAE"/>
    <property type="match status" value="1"/>
</dbReference>
<dbReference type="InterPro" id="IPR050300">
    <property type="entry name" value="GDXG_lipolytic_enzyme"/>
</dbReference>
<evidence type="ECO:0000256" key="1">
    <source>
        <dbReference type="ARBA" id="ARBA00022801"/>
    </source>
</evidence>
<dbReference type="InterPro" id="IPR049492">
    <property type="entry name" value="BD-FAE-like_dom"/>
</dbReference>
<dbReference type="AlphaFoldDB" id="A0A6S6S437"/>
<dbReference type="SUPFAM" id="SSF53474">
    <property type="entry name" value="alpha/beta-Hydrolases"/>
    <property type="match status" value="1"/>
</dbReference>
<evidence type="ECO:0000313" key="3">
    <source>
        <dbReference type="EMBL" id="CAA6800134.1"/>
    </source>
</evidence>
<reference evidence="3" key="1">
    <citation type="submission" date="2020-01" db="EMBL/GenBank/DDBJ databases">
        <authorList>
            <person name="Meier V. D."/>
            <person name="Meier V D."/>
        </authorList>
    </citation>
    <scope>NUCLEOTIDE SEQUENCE</scope>
    <source>
        <strain evidence="3">HLG_WM_MAG_06</strain>
    </source>
</reference>
<name>A0A6S6S437_9BACT</name>
<protein>
    <submittedName>
        <fullName evidence="3">Esterase/lipase</fullName>
    </submittedName>
</protein>
<dbReference type="PANTHER" id="PTHR48081">
    <property type="entry name" value="AB HYDROLASE SUPERFAMILY PROTEIN C4A8.06C"/>
    <property type="match status" value="1"/>
</dbReference>
<dbReference type="Gene3D" id="3.40.50.1820">
    <property type="entry name" value="alpha/beta hydrolase"/>
    <property type="match status" value="1"/>
</dbReference>
<evidence type="ECO:0000259" key="2">
    <source>
        <dbReference type="Pfam" id="PF20434"/>
    </source>
</evidence>
<proteinExistence type="predicted"/>
<gene>
    <name evidence="3" type="ORF">HELGO_WM12207</name>
</gene>
<dbReference type="EMBL" id="CACVAP010000030">
    <property type="protein sequence ID" value="CAA6800134.1"/>
    <property type="molecule type" value="Genomic_DNA"/>
</dbReference>
<organism evidence="3">
    <name type="scientific">uncultured Sulfurovum sp</name>
    <dbReference type="NCBI Taxonomy" id="269237"/>
    <lineage>
        <taxon>Bacteria</taxon>
        <taxon>Pseudomonadati</taxon>
        <taxon>Campylobacterota</taxon>
        <taxon>Epsilonproteobacteria</taxon>
        <taxon>Campylobacterales</taxon>
        <taxon>Sulfurovaceae</taxon>
        <taxon>Sulfurovum</taxon>
        <taxon>environmental samples</taxon>
    </lineage>
</organism>